<dbReference type="Pfam" id="PF02801">
    <property type="entry name" value="Ketoacyl-synt_C"/>
    <property type="match status" value="1"/>
</dbReference>
<name>A0ABX1APA5_9ACTN</name>
<dbReference type="PROSITE" id="PS00606">
    <property type="entry name" value="KS3_1"/>
    <property type="match status" value="1"/>
</dbReference>
<dbReference type="Proteomes" id="UP000746503">
    <property type="component" value="Unassembled WGS sequence"/>
</dbReference>
<keyword evidence="6" id="KW-0012">Acyltransferase</keyword>
<keyword evidence="4" id="KW-0808">Transferase</keyword>
<dbReference type="InterPro" id="IPR020841">
    <property type="entry name" value="PKS_Beta-ketoAc_synthase_dom"/>
</dbReference>
<evidence type="ECO:0000313" key="8">
    <source>
        <dbReference type="EMBL" id="NJP67541.1"/>
    </source>
</evidence>
<dbReference type="Pfam" id="PF08990">
    <property type="entry name" value="Docking"/>
    <property type="match status" value="1"/>
</dbReference>
<dbReference type="Gene3D" id="3.30.70.3290">
    <property type="match status" value="1"/>
</dbReference>
<feature type="non-terminal residue" evidence="8">
    <location>
        <position position="654"/>
    </location>
</feature>
<dbReference type="InterPro" id="IPR036299">
    <property type="entry name" value="Polyketide_synth_docking_sf"/>
</dbReference>
<sequence>MANEDKLLSYLKRVTGELHQTQQRLRDVEEESREPVAVVAMSCRYPGGVETPEDLWRLVDSGTDAIGPFPDDRGWDNAALYDADPDRPGTSYVNEGGFVRGATHFDAGLFGIPPREALATDPQQRLMLELAWEAFERTGIAPDRMRGEPVGVFVGSGGQDYHDHVALGSGTEHIDRYLATGNAGAVISGRISYALGLEGPALTVDTACSSSLVAIHLAAESLLRRNCDLALAGGVMVMSSPSPFIAFSRQRGLAPDGRCKSFSDSADGTGWAEGAGLLVLERLSDARRNGHRVLAVIRGSAVNQDGASNGLTAPSGPAQERVIRAALDRAGLAATDVDAVEAHGTGTTLGDPIEAEALLATYGQGRDAERPLWLGSVKSNLGHTQAAAGVAGVIKMVMAMRAGRLPRSLHVTAPSTQVDWTTGGVELLAEAREWATADGGRPRRAGVSSFGVSGTNAHLIVEQAPMAADTTDDRLAHAPLPLPVVPLPLSGRDAAALRAQAERLADHLRQPTNADTSVADLGHSLGTTRATLAHRAVVLASATTEAAHSFADLAVGELGAGVVSGSVREGLSGFLFAGQGSQRVGMGEGLGGAFPVFAAAFDEVCGELDRHLEYPVREVVAGGGDRLNETVWAQSSLFAFEVALFRLVESWGLA</sequence>
<comment type="cofactor">
    <cofactor evidence="1">
        <name>pantetheine 4'-phosphate</name>
        <dbReference type="ChEBI" id="CHEBI:47942"/>
    </cofactor>
</comment>
<gene>
    <name evidence="8" type="ORF">HCJ92_14820</name>
</gene>
<dbReference type="SMART" id="SM00825">
    <property type="entry name" value="PKS_KS"/>
    <property type="match status" value="1"/>
</dbReference>
<evidence type="ECO:0000256" key="3">
    <source>
        <dbReference type="ARBA" id="ARBA00022553"/>
    </source>
</evidence>
<keyword evidence="3" id="KW-0597">Phosphoprotein</keyword>
<evidence type="ECO:0000256" key="1">
    <source>
        <dbReference type="ARBA" id="ARBA00001957"/>
    </source>
</evidence>
<dbReference type="InterPro" id="IPR014030">
    <property type="entry name" value="Ketoacyl_synth_N"/>
</dbReference>
<keyword evidence="5" id="KW-0511">Multifunctional enzyme</keyword>
<dbReference type="Pfam" id="PF16197">
    <property type="entry name" value="KAsynt_C_assoc"/>
    <property type="match status" value="1"/>
</dbReference>
<protein>
    <submittedName>
        <fullName evidence="8">Type I polyketide synthase</fullName>
    </submittedName>
</protein>
<evidence type="ECO:0000313" key="9">
    <source>
        <dbReference type="Proteomes" id="UP000746503"/>
    </source>
</evidence>
<dbReference type="InterPro" id="IPR032821">
    <property type="entry name" value="PKS_assoc"/>
</dbReference>
<dbReference type="Pfam" id="PF00698">
    <property type="entry name" value="Acyl_transf_1"/>
    <property type="match status" value="1"/>
</dbReference>
<dbReference type="InterPro" id="IPR018201">
    <property type="entry name" value="Ketoacyl_synth_AS"/>
</dbReference>
<evidence type="ECO:0000256" key="5">
    <source>
        <dbReference type="ARBA" id="ARBA00023268"/>
    </source>
</evidence>
<dbReference type="Gene3D" id="3.40.366.10">
    <property type="entry name" value="Malonyl-Coenzyme A Acyl Carrier Protein, domain 2"/>
    <property type="match status" value="1"/>
</dbReference>
<dbReference type="Pfam" id="PF00109">
    <property type="entry name" value="ketoacyl-synt"/>
    <property type="match status" value="1"/>
</dbReference>
<evidence type="ECO:0000259" key="7">
    <source>
        <dbReference type="PROSITE" id="PS52004"/>
    </source>
</evidence>
<dbReference type="InterPro" id="IPR014031">
    <property type="entry name" value="Ketoacyl_synth_C"/>
</dbReference>
<dbReference type="SUPFAM" id="SSF52151">
    <property type="entry name" value="FabD/lysophospholipase-like"/>
    <property type="match status" value="1"/>
</dbReference>
<dbReference type="InterPro" id="IPR014043">
    <property type="entry name" value="Acyl_transferase_dom"/>
</dbReference>
<dbReference type="PANTHER" id="PTHR43775">
    <property type="entry name" value="FATTY ACID SYNTHASE"/>
    <property type="match status" value="1"/>
</dbReference>
<dbReference type="PROSITE" id="PS52004">
    <property type="entry name" value="KS3_2"/>
    <property type="match status" value="1"/>
</dbReference>
<dbReference type="CDD" id="cd00833">
    <property type="entry name" value="PKS"/>
    <property type="match status" value="1"/>
</dbReference>
<dbReference type="InterPro" id="IPR015083">
    <property type="entry name" value="NorB/c/GfsB-D-like_docking"/>
</dbReference>
<comment type="caution">
    <text evidence="8">The sequence shown here is derived from an EMBL/GenBank/DDBJ whole genome shotgun (WGS) entry which is preliminary data.</text>
</comment>
<dbReference type="Gene3D" id="3.40.47.10">
    <property type="match status" value="1"/>
</dbReference>
<dbReference type="EMBL" id="JAAVJB010000118">
    <property type="protein sequence ID" value="NJP67541.1"/>
    <property type="molecule type" value="Genomic_DNA"/>
</dbReference>
<accession>A0ABX1APA5</accession>
<evidence type="ECO:0000256" key="4">
    <source>
        <dbReference type="ARBA" id="ARBA00022679"/>
    </source>
</evidence>
<keyword evidence="2" id="KW-0596">Phosphopantetheine</keyword>
<dbReference type="InterPro" id="IPR050091">
    <property type="entry name" value="PKS_NRPS_Biosynth_Enz"/>
</dbReference>
<reference evidence="8 9" key="1">
    <citation type="submission" date="2020-03" db="EMBL/GenBank/DDBJ databases">
        <title>Draft genome of Streptomyces sp. ventii, isolated from the Axial Seamount in the Pacific Ocean, and resequencing of the two type strains Streptomyces lonarensis strain NCL 716 and Streptomyces bohaiensis strain 11A07.</title>
        <authorList>
            <person name="Loughran R.M."/>
            <person name="Pfannmuller K.M."/>
            <person name="Wasson B.J."/>
            <person name="Deadmond M.C."/>
            <person name="Paddock B.E."/>
            <person name="Koyack M.J."/>
            <person name="Gallegos D.A."/>
            <person name="Mitchell E.A."/>
            <person name="Ushijima B."/>
            <person name="Saw J.H."/>
            <person name="Mcphail K.L."/>
            <person name="Videau P."/>
        </authorList>
    </citation>
    <scope>NUCLEOTIDE SEQUENCE [LARGE SCALE GENOMIC DNA]</scope>
    <source>
        <strain evidence="9">5675061</strain>
    </source>
</reference>
<dbReference type="InterPro" id="IPR001227">
    <property type="entry name" value="Ac_transferase_dom_sf"/>
</dbReference>
<organism evidence="8 9">
    <name type="scientific">Streptomyces spiramenti</name>
    <dbReference type="NCBI Taxonomy" id="2720606"/>
    <lineage>
        <taxon>Bacteria</taxon>
        <taxon>Bacillati</taxon>
        <taxon>Actinomycetota</taxon>
        <taxon>Actinomycetes</taxon>
        <taxon>Kitasatosporales</taxon>
        <taxon>Streptomycetaceae</taxon>
        <taxon>Streptomyces</taxon>
    </lineage>
</organism>
<evidence type="ECO:0000256" key="2">
    <source>
        <dbReference type="ARBA" id="ARBA00022450"/>
    </source>
</evidence>
<feature type="domain" description="Ketosynthase family 3 (KS3)" evidence="7">
    <location>
        <begin position="33"/>
        <end position="463"/>
    </location>
</feature>
<proteinExistence type="predicted"/>
<dbReference type="InterPro" id="IPR016039">
    <property type="entry name" value="Thiolase-like"/>
</dbReference>
<dbReference type="InterPro" id="IPR016035">
    <property type="entry name" value="Acyl_Trfase/lysoPLipase"/>
</dbReference>
<dbReference type="SUPFAM" id="SSF53901">
    <property type="entry name" value="Thiolase-like"/>
    <property type="match status" value="1"/>
</dbReference>
<dbReference type="SUPFAM" id="SSF101173">
    <property type="entry name" value="Docking domain B of the erythromycin polyketide synthase (DEBS)"/>
    <property type="match status" value="1"/>
</dbReference>
<dbReference type="PANTHER" id="PTHR43775:SF51">
    <property type="entry name" value="INACTIVE PHENOLPHTHIOCEROL SYNTHESIS POLYKETIDE SYNTHASE TYPE I PKS1-RELATED"/>
    <property type="match status" value="1"/>
</dbReference>
<keyword evidence="9" id="KW-1185">Reference proteome</keyword>
<evidence type="ECO:0000256" key="6">
    <source>
        <dbReference type="ARBA" id="ARBA00023315"/>
    </source>
</evidence>